<protein>
    <submittedName>
        <fullName evidence="2">Membrane protein</fullName>
    </submittedName>
</protein>
<feature type="transmembrane region" description="Helical" evidence="1">
    <location>
        <begin position="44"/>
        <end position="72"/>
    </location>
</feature>
<keyword evidence="1" id="KW-1133">Transmembrane helix</keyword>
<reference evidence="2" key="1">
    <citation type="journal article" date="2014" name="Int. J. Syst. Evol. Microbiol.">
        <title>Complete genome sequence of Corynebacterium casei LMG S-19264T (=DSM 44701T), isolated from a smear-ripened cheese.</title>
        <authorList>
            <consortium name="US DOE Joint Genome Institute (JGI-PGF)"/>
            <person name="Walter F."/>
            <person name="Albersmeier A."/>
            <person name="Kalinowski J."/>
            <person name="Ruckert C."/>
        </authorList>
    </citation>
    <scope>NUCLEOTIDE SEQUENCE</scope>
    <source>
        <strain evidence="2">CCM 8433</strain>
    </source>
</reference>
<dbReference type="Proteomes" id="UP000622610">
    <property type="component" value="Unassembled WGS sequence"/>
</dbReference>
<dbReference type="AlphaFoldDB" id="A0A917N5F7"/>
<dbReference type="EMBL" id="BMDT01000021">
    <property type="protein sequence ID" value="GGI66828.1"/>
    <property type="molecule type" value="Genomic_DNA"/>
</dbReference>
<keyword evidence="1" id="KW-0472">Membrane</keyword>
<keyword evidence="1" id="KW-0812">Transmembrane</keyword>
<dbReference type="Gene3D" id="1.10.1760.20">
    <property type="match status" value="1"/>
</dbReference>
<feature type="transmembrane region" description="Helical" evidence="1">
    <location>
        <begin position="105"/>
        <end position="126"/>
    </location>
</feature>
<comment type="caution">
    <text evidence="2">The sequence shown here is derived from an EMBL/GenBank/DDBJ whole genome shotgun (WGS) entry which is preliminary data.</text>
</comment>
<feature type="transmembrane region" description="Helical" evidence="1">
    <location>
        <begin position="15"/>
        <end position="32"/>
    </location>
</feature>
<name>A0A917N5F7_9ENTE</name>
<organism evidence="2 3">
    <name type="scientific">Enterococcus alcedinis</name>
    <dbReference type="NCBI Taxonomy" id="1274384"/>
    <lineage>
        <taxon>Bacteria</taxon>
        <taxon>Bacillati</taxon>
        <taxon>Bacillota</taxon>
        <taxon>Bacilli</taxon>
        <taxon>Lactobacillales</taxon>
        <taxon>Enterococcaceae</taxon>
        <taxon>Enterococcus</taxon>
    </lineage>
</organism>
<evidence type="ECO:0000256" key="1">
    <source>
        <dbReference type="SAM" id="Phobius"/>
    </source>
</evidence>
<feature type="transmembrane region" description="Helical" evidence="1">
    <location>
        <begin position="78"/>
        <end position="98"/>
    </location>
</feature>
<feature type="transmembrane region" description="Helical" evidence="1">
    <location>
        <begin position="138"/>
        <end position="161"/>
    </location>
</feature>
<proteinExistence type="predicted"/>
<accession>A0A917N5F7</accession>
<reference evidence="2" key="2">
    <citation type="submission" date="2020-09" db="EMBL/GenBank/DDBJ databases">
        <authorList>
            <person name="Sun Q."/>
            <person name="Sedlacek I."/>
        </authorList>
    </citation>
    <scope>NUCLEOTIDE SEQUENCE</scope>
    <source>
        <strain evidence="2">CCM 8433</strain>
    </source>
</reference>
<sequence length="178" mass="19916">MYKKNQSSMFTTQELAFLALVTAACVVGRLLFQFIPNIQPMTAIFILLTLFLGASRGIIVSILSLIITNIYLGMGVWTISQIVGFSVIVVLAASLNLLPIFKKSLILQVSYSFIAGFLYGFILALIDTQIYGISNFWIYYLGGVSFDFLHAIGNVGFYLILAPIFKRLFAQYKINQER</sequence>
<evidence type="ECO:0000313" key="2">
    <source>
        <dbReference type="EMBL" id="GGI66828.1"/>
    </source>
</evidence>
<dbReference type="PROSITE" id="PS51257">
    <property type="entry name" value="PROKAR_LIPOPROTEIN"/>
    <property type="match status" value="1"/>
</dbReference>
<keyword evidence="3" id="KW-1185">Reference proteome</keyword>
<evidence type="ECO:0000313" key="3">
    <source>
        <dbReference type="Proteomes" id="UP000622610"/>
    </source>
</evidence>
<gene>
    <name evidence="2" type="ORF">GCM10011482_24820</name>
</gene>
<dbReference type="RefSeq" id="WP_188368649.1">
    <property type="nucleotide sequence ID" value="NZ_BMDT01000021.1"/>
</dbReference>